<evidence type="ECO:0000256" key="1">
    <source>
        <dbReference type="SAM" id="MobiDB-lite"/>
    </source>
</evidence>
<accession>A0A7H8NAP3</accession>
<evidence type="ECO:0000313" key="3">
    <source>
        <dbReference type="Proteomes" id="UP000509303"/>
    </source>
</evidence>
<sequence length="649" mass="70640">MASAAGDALTTKPSPDAPPSATPAAGPESLTLAGNRPVSGKNLSAGPQWEQDASKVWQVDRTMAVLKNTVTDADGDMANLTFKVHNVNADGTVGAQLMIPGEDYGVLVSRMVASGGTAQVTVPAKALAPGKTYAFATSGYDATGLYETTWSAYSKFHVRSRIVDIKLPAPNKDAPNPQHDATWQPVPGWQSYEKPSSQARPTAPAASERRHCQPAGAQSTKQLCIGSRPVTEADWARIEQARTAQRVTRAAGPLNPNCETGGKYLSIFTRDAACMYHIWSVEVTDQTGQESSGYQEFFTAYHMKTSMTGNEMQLWSRIRPLPVEVGKVPFPAIPGAIKLTLVPQCSTGCSEKPYYSWDGNLMWNGSGDIDPHEETGTTTVKWDGKVSGAEKWDSERSTKMAFAPYATFSTSVPEAMPTGESQGLIGGPIWVRCDTVYSAAGCVFPDYLPGYAFNTAKTPAAAANAWLIDTKLRKGKPLQFLPDRYTGGVHGERNKWSRDPDSNRQVICPDGWAAKYGHPDTTELSEFDPRDTASCDEFPFASTYQSGGMPERMDGANQVLSGNECVQTYATKYSDGVWRFWDDERISGPDWSEVCGRSAMSNWVNKTAGSRISSFASKFRLLDKDKYWVKVTGFEKCDATKTVIKCDIR</sequence>
<gene>
    <name evidence="2" type="ORF">HUT08_20330</name>
</gene>
<dbReference type="RefSeq" id="WP_176163210.1">
    <property type="nucleotide sequence ID" value="NZ_CP054929.1"/>
</dbReference>
<reference evidence="2 3" key="1">
    <citation type="submission" date="2020-06" db="EMBL/GenBank/DDBJ databases">
        <title>Genome mining for natural products.</title>
        <authorList>
            <person name="Zhang B."/>
            <person name="Shi J."/>
            <person name="Ge H."/>
        </authorList>
    </citation>
    <scope>NUCLEOTIDE SEQUENCE [LARGE SCALE GENOMIC DNA]</scope>
    <source>
        <strain evidence="2 3">NA00687</strain>
    </source>
</reference>
<evidence type="ECO:0000313" key="2">
    <source>
        <dbReference type="EMBL" id="QKW51491.1"/>
    </source>
</evidence>
<dbReference type="EMBL" id="CP054929">
    <property type="protein sequence ID" value="QKW51491.1"/>
    <property type="molecule type" value="Genomic_DNA"/>
</dbReference>
<protein>
    <submittedName>
        <fullName evidence="2">Uncharacterized protein</fullName>
    </submittedName>
</protein>
<keyword evidence="3" id="KW-1185">Reference proteome</keyword>
<feature type="region of interest" description="Disordered" evidence="1">
    <location>
        <begin position="169"/>
        <end position="219"/>
    </location>
</feature>
<feature type="region of interest" description="Disordered" evidence="1">
    <location>
        <begin position="1"/>
        <end position="50"/>
    </location>
</feature>
<organism evidence="2 3">
    <name type="scientific">Streptomyces buecherae</name>
    <dbReference type="NCBI Taxonomy" id="2763006"/>
    <lineage>
        <taxon>Bacteria</taxon>
        <taxon>Bacillati</taxon>
        <taxon>Actinomycetota</taxon>
        <taxon>Actinomycetes</taxon>
        <taxon>Kitasatosporales</taxon>
        <taxon>Streptomycetaceae</taxon>
        <taxon>Streptomyces</taxon>
    </lineage>
</organism>
<name>A0A7H8NAP3_9ACTN</name>
<proteinExistence type="predicted"/>
<dbReference type="AlphaFoldDB" id="A0A7H8NAP3"/>
<dbReference type="Proteomes" id="UP000509303">
    <property type="component" value="Chromosome"/>
</dbReference>